<reference evidence="1 2" key="1">
    <citation type="journal article" date="2010" name="Science">
        <title>Genomic comparison of the ants Camponotus floridanus and Harpegnathos saltator.</title>
        <authorList>
            <person name="Bonasio R."/>
            <person name="Zhang G."/>
            <person name="Ye C."/>
            <person name="Mutti N.S."/>
            <person name="Fang X."/>
            <person name="Qin N."/>
            <person name="Donahue G."/>
            <person name="Yang P."/>
            <person name="Li Q."/>
            <person name="Li C."/>
            <person name="Zhang P."/>
            <person name="Huang Z."/>
            <person name="Berger S.L."/>
            <person name="Reinberg D."/>
            <person name="Wang J."/>
            <person name="Liebig J."/>
        </authorList>
    </citation>
    <scope>NUCLEOTIDE SEQUENCE [LARGE SCALE GENOMIC DNA]</scope>
    <source>
        <strain evidence="2">C129</strain>
    </source>
</reference>
<accession>E2ATH1</accession>
<dbReference type="EMBL" id="GL442585">
    <property type="protein sequence ID" value="EFN63271.1"/>
    <property type="molecule type" value="Genomic_DNA"/>
</dbReference>
<dbReference type="Proteomes" id="UP000000311">
    <property type="component" value="Unassembled WGS sequence"/>
</dbReference>
<keyword evidence="2" id="KW-1185">Reference proteome</keyword>
<dbReference type="InParanoid" id="E2ATH1"/>
<organism evidence="2">
    <name type="scientific">Camponotus floridanus</name>
    <name type="common">Florida carpenter ant</name>
    <dbReference type="NCBI Taxonomy" id="104421"/>
    <lineage>
        <taxon>Eukaryota</taxon>
        <taxon>Metazoa</taxon>
        <taxon>Ecdysozoa</taxon>
        <taxon>Arthropoda</taxon>
        <taxon>Hexapoda</taxon>
        <taxon>Insecta</taxon>
        <taxon>Pterygota</taxon>
        <taxon>Neoptera</taxon>
        <taxon>Endopterygota</taxon>
        <taxon>Hymenoptera</taxon>
        <taxon>Apocrita</taxon>
        <taxon>Aculeata</taxon>
        <taxon>Formicoidea</taxon>
        <taxon>Formicidae</taxon>
        <taxon>Formicinae</taxon>
        <taxon>Camponotus</taxon>
    </lineage>
</organism>
<evidence type="ECO:0000313" key="2">
    <source>
        <dbReference type="Proteomes" id="UP000000311"/>
    </source>
</evidence>
<protein>
    <submittedName>
        <fullName evidence="1">Uncharacterized protein</fullName>
    </submittedName>
</protein>
<dbReference type="OrthoDB" id="3200163at2759"/>
<name>E2ATH1_CAMFO</name>
<evidence type="ECO:0000313" key="1">
    <source>
        <dbReference type="EMBL" id="EFN63271.1"/>
    </source>
</evidence>
<gene>
    <name evidence="1" type="ORF">EAG_03105</name>
</gene>
<sequence>MERVSRQGNASAVNEQTLIFSRTKTHHPYRHPYHHLSSVDHEPAPYALELEEGKSYCFPSDKNLIITKQGKNPNIMDHHGRNDTLLPASREKSRFRTLSWEQYDPVHQKYLEIDLSGNSYKNSDSPIFHQTYWFESTKIVINALRKNLVALIRILKREEKIFAVQMQFTDKVALFGRRGMLYFIVSMSADGTTLAVLTTATTFVHKNKEKLLWDLFGFGFVRFPLLSSTKLALSTQPSMSSITIDRKDDAFALPLTERDEKLAPAEAVRIAVSYSLDVSVDIAIVKRRNRRIMQELQALWTVPAGTSLGTPLQVLAPGIKIFRVLEKSGNSQLSPKVVALWENVSDKSSFLFKEKIKYVIVHSTMLNRIDLENWRAKSTVIRHHIEILSFASSCNHPAEIPRNSLHPVQQARTRNSKFKSVADAGEYRQIQGSCDVPRRTRQTRINGSILLDGGLGEKMFPESGRASHEPQKTSAIFDVRKANRGYSETSRYPPRYQLSADPVEFACAGNGIPCRRQKRDRCIEFGGVASDYKDANVLVEERTQEQQQQQQGRINARSKKGWRRGLTSVASISEVPPVLLDRSNRVTGGQISFGQDSSWKQQYIMPADKSICKLVLLIDLNIRSTACIIKSLHWKTLCQCQQMLSRGKFEGVYR</sequence>
<proteinExistence type="predicted"/>
<dbReference type="AlphaFoldDB" id="E2ATH1"/>